<comment type="caution">
    <text evidence="2">The sequence shown here is derived from an EMBL/GenBank/DDBJ whole genome shotgun (WGS) entry which is preliminary data.</text>
</comment>
<name>A0A0F9CRF7_9ZZZZ</name>
<organism evidence="2">
    <name type="scientific">marine sediment metagenome</name>
    <dbReference type="NCBI Taxonomy" id="412755"/>
    <lineage>
        <taxon>unclassified sequences</taxon>
        <taxon>metagenomes</taxon>
        <taxon>ecological metagenomes</taxon>
    </lineage>
</organism>
<dbReference type="GO" id="GO:0003676">
    <property type="term" value="F:nucleic acid binding"/>
    <property type="evidence" value="ECO:0007669"/>
    <property type="project" value="InterPro"/>
</dbReference>
<dbReference type="Pfam" id="PF01844">
    <property type="entry name" value="HNH"/>
    <property type="match status" value="1"/>
</dbReference>
<dbReference type="EMBL" id="LAZR01032052">
    <property type="protein sequence ID" value="KKL51983.1"/>
    <property type="molecule type" value="Genomic_DNA"/>
</dbReference>
<sequence length="146" mass="17269">MKGKEKEIYEFIKDFWKYINEHKKYKPKIADLQAIKFANNNKAGTNNKNSIQSRLDYMISKFLEKFPDIETIDKKKTFDYYQRVTIFRRDNEICQNPECKVKLKFTEFHADHKIPRARGGKTIISNGQVLCSACNLKKSDNPDCNY</sequence>
<reference evidence="2" key="1">
    <citation type="journal article" date="2015" name="Nature">
        <title>Complex archaea that bridge the gap between prokaryotes and eukaryotes.</title>
        <authorList>
            <person name="Spang A."/>
            <person name="Saw J.H."/>
            <person name="Jorgensen S.L."/>
            <person name="Zaremba-Niedzwiedzka K."/>
            <person name="Martijn J."/>
            <person name="Lind A.E."/>
            <person name="van Eijk R."/>
            <person name="Schleper C."/>
            <person name="Guy L."/>
            <person name="Ettema T.J."/>
        </authorList>
    </citation>
    <scope>NUCLEOTIDE SEQUENCE</scope>
</reference>
<dbReference type="GO" id="GO:0004519">
    <property type="term" value="F:endonuclease activity"/>
    <property type="evidence" value="ECO:0007669"/>
    <property type="project" value="InterPro"/>
</dbReference>
<dbReference type="Gene3D" id="1.10.30.50">
    <property type="match status" value="1"/>
</dbReference>
<evidence type="ECO:0000259" key="1">
    <source>
        <dbReference type="SMART" id="SM00507"/>
    </source>
</evidence>
<feature type="domain" description="HNH nuclease" evidence="1">
    <location>
        <begin position="81"/>
        <end position="136"/>
    </location>
</feature>
<proteinExistence type="predicted"/>
<evidence type="ECO:0000313" key="2">
    <source>
        <dbReference type="EMBL" id="KKL51983.1"/>
    </source>
</evidence>
<dbReference type="AlphaFoldDB" id="A0A0F9CRF7"/>
<protein>
    <recommendedName>
        <fullName evidence="1">HNH nuclease domain-containing protein</fullName>
    </recommendedName>
</protein>
<accession>A0A0F9CRF7</accession>
<dbReference type="InterPro" id="IPR002711">
    <property type="entry name" value="HNH"/>
</dbReference>
<dbReference type="CDD" id="cd00085">
    <property type="entry name" value="HNHc"/>
    <property type="match status" value="1"/>
</dbReference>
<dbReference type="SMART" id="SM00507">
    <property type="entry name" value="HNHc"/>
    <property type="match status" value="1"/>
</dbReference>
<dbReference type="InterPro" id="IPR003615">
    <property type="entry name" value="HNH_nuc"/>
</dbReference>
<dbReference type="GO" id="GO:0008270">
    <property type="term" value="F:zinc ion binding"/>
    <property type="evidence" value="ECO:0007669"/>
    <property type="project" value="InterPro"/>
</dbReference>
<gene>
    <name evidence="2" type="ORF">LCGC14_2290060</name>
</gene>